<proteinExistence type="predicted"/>
<sequence length="252" mass="27862">MQLHHPSCKLSPFGNVPVTKFIISCSLVLFLSSCAEREDPLEGSWKIPGKEVILEFRNDGSLSRSIASKTTTGTYRRDGEGNLFLDLGKGELRAELSGSGKELTLNDNGNTRLLFLRKQTAARVDSAQAIFNMGFDIRDCDSSISLYSTVISLLKAIPSEKGHLARAYNNRGICKEKNGNLEAAVADYGKAIALDPDLDIAYGNRAWLYESVGMKDKAASDYRKAAELGYRPAIYWIEQQKKLEEEKPGTEE</sequence>
<organism evidence="4">
    <name type="scientific">Chlorobium phaeobacteroides (strain BS1)</name>
    <dbReference type="NCBI Taxonomy" id="331678"/>
    <lineage>
        <taxon>Bacteria</taxon>
        <taxon>Pseudomonadati</taxon>
        <taxon>Chlorobiota</taxon>
        <taxon>Chlorobiia</taxon>
        <taxon>Chlorobiales</taxon>
        <taxon>Chlorobiaceae</taxon>
        <taxon>Chlorobium/Pelodictyon group</taxon>
        <taxon>Chlorobium</taxon>
    </lineage>
</organism>
<evidence type="ECO:0000313" key="4">
    <source>
        <dbReference type="EMBL" id="ACE05330.1"/>
    </source>
</evidence>
<evidence type="ECO:0000256" key="2">
    <source>
        <dbReference type="ARBA" id="ARBA00022803"/>
    </source>
</evidence>
<name>B3EPU0_CHLPB</name>
<gene>
    <name evidence="4" type="ordered locus">Cphamn1_2435</name>
</gene>
<evidence type="ECO:0000256" key="3">
    <source>
        <dbReference type="PROSITE-ProRule" id="PRU00339"/>
    </source>
</evidence>
<dbReference type="SMART" id="SM00028">
    <property type="entry name" value="TPR"/>
    <property type="match status" value="2"/>
</dbReference>
<dbReference type="SUPFAM" id="SSF48452">
    <property type="entry name" value="TPR-like"/>
    <property type="match status" value="1"/>
</dbReference>
<protein>
    <submittedName>
        <fullName evidence="4">Tetratricopeptide TPR_2 repeat protein</fullName>
    </submittedName>
</protein>
<dbReference type="InterPro" id="IPR019734">
    <property type="entry name" value="TPR_rpt"/>
</dbReference>
<feature type="repeat" description="TPR" evidence="3">
    <location>
        <begin position="165"/>
        <end position="198"/>
    </location>
</feature>
<dbReference type="PROSITE" id="PS50005">
    <property type="entry name" value="TPR"/>
    <property type="match status" value="1"/>
</dbReference>
<dbReference type="PANTHER" id="PTHR44858:SF1">
    <property type="entry name" value="UDP-N-ACETYLGLUCOSAMINE--PEPTIDE N-ACETYLGLUCOSAMINYLTRANSFERASE SPINDLY-RELATED"/>
    <property type="match status" value="1"/>
</dbReference>
<accession>B3EPU0</accession>
<dbReference type="OrthoDB" id="9811837at2"/>
<keyword evidence="1" id="KW-0677">Repeat</keyword>
<reference evidence="4" key="1">
    <citation type="submission" date="2008-06" db="EMBL/GenBank/DDBJ databases">
        <title>Complete sequence of Chlorobium phaeobacteroides BS1.</title>
        <authorList>
            <consortium name="US DOE Joint Genome Institute"/>
            <person name="Lucas S."/>
            <person name="Copeland A."/>
            <person name="Lapidus A."/>
            <person name="Glavina del Rio T."/>
            <person name="Dalin E."/>
            <person name="Tice H."/>
            <person name="Bruce D."/>
            <person name="Goodwin L."/>
            <person name="Pitluck S."/>
            <person name="Schmutz J."/>
            <person name="Larimer F."/>
            <person name="Land M."/>
            <person name="Hauser L."/>
            <person name="Kyrpides N."/>
            <person name="Ovchinnikova G."/>
            <person name="Li T."/>
            <person name="Liu Z."/>
            <person name="Zhao F."/>
            <person name="Overmann J."/>
            <person name="Bryant D.A."/>
            <person name="Richardson P."/>
        </authorList>
    </citation>
    <scope>NUCLEOTIDE SEQUENCE [LARGE SCALE GENOMIC DNA]</scope>
    <source>
        <strain evidence="4">BS1</strain>
    </source>
</reference>
<dbReference type="AlphaFoldDB" id="B3EPU0"/>
<dbReference type="Pfam" id="PF13181">
    <property type="entry name" value="TPR_8"/>
    <property type="match status" value="1"/>
</dbReference>
<dbReference type="InterPro" id="IPR050498">
    <property type="entry name" value="Ycf3"/>
</dbReference>
<dbReference type="Gene3D" id="1.25.40.10">
    <property type="entry name" value="Tetratricopeptide repeat domain"/>
    <property type="match status" value="1"/>
</dbReference>
<dbReference type="EMBL" id="CP001101">
    <property type="protein sequence ID" value="ACE05330.1"/>
    <property type="molecule type" value="Genomic_DNA"/>
</dbReference>
<dbReference type="PANTHER" id="PTHR44858">
    <property type="entry name" value="TETRATRICOPEPTIDE REPEAT PROTEIN 6"/>
    <property type="match status" value="1"/>
</dbReference>
<dbReference type="HOGENOM" id="CLU_1160260_0_0_10"/>
<dbReference type="eggNOG" id="COG0457">
    <property type="taxonomic scope" value="Bacteria"/>
</dbReference>
<dbReference type="KEGG" id="cpb:Cphamn1_2435"/>
<dbReference type="Pfam" id="PF00515">
    <property type="entry name" value="TPR_1"/>
    <property type="match status" value="1"/>
</dbReference>
<evidence type="ECO:0000256" key="1">
    <source>
        <dbReference type="ARBA" id="ARBA00022737"/>
    </source>
</evidence>
<keyword evidence="2 3" id="KW-0802">TPR repeat</keyword>
<dbReference type="InterPro" id="IPR011990">
    <property type="entry name" value="TPR-like_helical_dom_sf"/>
</dbReference>
<dbReference type="STRING" id="331678.Cphamn1_2435"/>